<keyword evidence="2" id="KW-1185">Reference proteome</keyword>
<dbReference type="RefSeq" id="WP_230368849.1">
    <property type="nucleotide sequence ID" value="NZ_WLYX01000001.1"/>
</dbReference>
<comment type="caution">
    <text evidence="1">The sequence shown here is derived from an EMBL/GenBank/DDBJ whole genome shotgun (WGS) entry which is preliminary data.</text>
</comment>
<organism evidence="1 2">
    <name type="scientific">Paludibacterium denitrificans</name>
    <dbReference type="NCBI Taxonomy" id="2675226"/>
    <lineage>
        <taxon>Bacteria</taxon>
        <taxon>Pseudomonadati</taxon>
        <taxon>Pseudomonadota</taxon>
        <taxon>Betaproteobacteria</taxon>
        <taxon>Neisseriales</taxon>
        <taxon>Chromobacteriaceae</taxon>
        <taxon>Paludibacterium</taxon>
    </lineage>
</organism>
<evidence type="ECO:0000313" key="2">
    <source>
        <dbReference type="Proteomes" id="UP000446658"/>
    </source>
</evidence>
<protein>
    <submittedName>
        <fullName evidence="1">Uncharacterized protein</fullName>
    </submittedName>
</protein>
<name>A0A844G9I4_9NEIS</name>
<reference evidence="1 2" key="1">
    <citation type="submission" date="2019-11" db="EMBL/GenBank/DDBJ databases">
        <title>Draft genome sequence of Paludibacterium sp. dN18-1.</title>
        <authorList>
            <person name="Im W.-T."/>
        </authorList>
    </citation>
    <scope>NUCLEOTIDE SEQUENCE [LARGE SCALE GENOMIC DNA]</scope>
    <source>
        <strain evidence="2">dN 18-1</strain>
    </source>
</reference>
<sequence>MSDYRCPKCEKFKKPDLSQIGIGSMVSFTVATKPSSKTMRFSSKTGVVTAVNGDALTIKVKRGGTYVEQRQDVTPEGAPSALTYAFCGTCECKEAK</sequence>
<gene>
    <name evidence="1" type="ORF">GKE73_01405</name>
</gene>
<proteinExistence type="predicted"/>
<dbReference type="Proteomes" id="UP000446658">
    <property type="component" value="Unassembled WGS sequence"/>
</dbReference>
<dbReference type="EMBL" id="WLYX01000001">
    <property type="protein sequence ID" value="MTD32442.1"/>
    <property type="molecule type" value="Genomic_DNA"/>
</dbReference>
<accession>A0A844G9I4</accession>
<dbReference type="AlphaFoldDB" id="A0A844G9I4"/>
<evidence type="ECO:0000313" key="1">
    <source>
        <dbReference type="EMBL" id="MTD32442.1"/>
    </source>
</evidence>